<protein>
    <submittedName>
        <fullName evidence="2">Uncharacterized protein</fullName>
    </submittedName>
</protein>
<sequence>MLFPFSRLKNTIPCIILIDKPVSKFKAGSSCSFYSKGDPLFCWDWCHFKENNDMMTHVNAHPLKKYSVLTSSSQYPVIVFADYILFGGRKKLHSICFFTVFGHWVCYILFICASETLQMFVLWKFFMLYNPI</sequence>
<keyword evidence="1" id="KW-0472">Membrane</keyword>
<dbReference type="AlphaFoldDB" id="A0A0E9X1R8"/>
<accession>A0A0E9X1R8</accession>
<keyword evidence="1" id="KW-1133">Transmembrane helix</keyword>
<organism evidence="2">
    <name type="scientific">Anguilla anguilla</name>
    <name type="common">European freshwater eel</name>
    <name type="synonym">Muraena anguilla</name>
    <dbReference type="NCBI Taxonomy" id="7936"/>
    <lineage>
        <taxon>Eukaryota</taxon>
        <taxon>Metazoa</taxon>
        <taxon>Chordata</taxon>
        <taxon>Craniata</taxon>
        <taxon>Vertebrata</taxon>
        <taxon>Euteleostomi</taxon>
        <taxon>Actinopterygii</taxon>
        <taxon>Neopterygii</taxon>
        <taxon>Teleostei</taxon>
        <taxon>Anguilliformes</taxon>
        <taxon>Anguillidae</taxon>
        <taxon>Anguilla</taxon>
    </lineage>
</organism>
<reference evidence="2" key="1">
    <citation type="submission" date="2014-11" db="EMBL/GenBank/DDBJ databases">
        <authorList>
            <person name="Amaro Gonzalez C."/>
        </authorList>
    </citation>
    <scope>NUCLEOTIDE SEQUENCE</scope>
</reference>
<name>A0A0E9X1R8_ANGAN</name>
<feature type="transmembrane region" description="Helical" evidence="1">
    <location>
        <begin position="95"/>
        <end position="123"/>
    </location>
</feature>
<keyword evidence="1" id="KW-0812">Transmembrane</keyword>
<evidence type="ECO:0000256" key="1">
    <source>
        <dbReference type="SAM" id="Phobius"/>
    </source>
</evidence>
<dbReference type="EMBL" id="GBXM01012053">
    <property type="protein sequence ID" value="JAH96524.1"/>
    <property type="molecule type" value="Transcribed_RNA"/>
</dbReference>
<evidence type="ECO:0000313" key="2">
    <source>
        <dbReference type="EMBL" id="JAH96524.1"/>
    </source>
</evidence>
<proteinExistence type="predicted"/>
<reference evidence="2" key="2">
    <citation type="journal article" date="2015" name="Fish Shellfish Immunol.">
        <title>Early steps in the European eel (Anguilla anguilla)-Vibrio vulnificus interaction in the gills: Role of the RtxA13 toxin.</title>
        <authorList>
            <person name="Callol A."/>
            <person name="Pajuelo D."/>
            <person name="Ebbesson L."/>
            <person name="Teles M."/>
            <person name="MacKenzie S."/>
            <person name="Amaro C."/>
        </authorList>
    </citation>
    <scope>NUCLEOTIDE SEQUENCE</scope>
</reference>